<dbReference type="Proteomes" id="UP001597182">
    <property type="component" value="Unassembled WGS sequence"/>
</dbReference>
<sequence>MTGTGVLLRPPVRPMTARAAATLPEQERAERFSFEPKLDGFLN</sequence>
<name>A0ABW3VPB0_9PSEU</name>
<feature type="compositionally biased region" description="Basic and acidic residues" evidence="1">
    <location>
        <begin position="25"/>
        <end position="43"/>
    </location>
</feature>
<evidence type="ECO:0000313" key="3">
    <source>
        <dbReference type="Proteomes" id="UP001597182"/>
    </source>
</evidence>
<evidence type="ECO:0000256" key="1">
    <source>
        <dbReference type="SAM" id="MobiDB-lite"/>
    </source>
</evidence>
<protein>
    <submittedName>
        <fullName evidence="2">Uncharacterized protein</fullName>
    </submittedName>
</protein>
<gene>
    <name evidence="2" type="ORF">ACFQ34_23005</name>
</gene>
<proteinExistence type="predicted"/>
<accession>A0ABW3VPB0</accession>
<reference evidence="3" key="1">
    <citation type="journal article" date="2019" name="Int. J. Syst. Evol. Microbiol.">
        <title>The Global Catalogue of Microorganisms (GCM) 10K type strain sequencing project: providing services to taxonomists for standard genome sequencing and annotation.</title>
        <authorList>
            <consortium name="The Broad Institute Genomics Platform"/>
            <consortium name="The Broad Institute Genome Sequencing Center for Infectious Disease"/>
            <person name="Wu L."/>
            <person name="Ma J."/>
        </authorList>
    </citation>
    <scope>NUCLEOTIDE SEQUENCE [LARGE SCALE GENOMIC DNA]</scope>
    <source>
        <strain evidence="3">CCUG 49018</strain>
    </source>
</reference>
<organism evidence="2 3">
    <name type="scientific">Pseudonocardia benzenivorans</name>
    <dbReference type="NCBI Taxonomy" id="228005"/>
    <lineage>
        <taxon>Bacteria</taxon>
        <taxon>Bacillati</taxon>
        <taxon>Actinomycetota</taxon>
        <taxon>Actinomycetes</taxon>
        <taxon>Pseudonocardiales</taxon>
        <taxon>Pseudonocardiaceae</taxon>
        <taxon>Pseudonocardia</taxon>
    </lineage>
</organism>
<feature type="region of interest" description="Disordered" evidence="1">
    <location>
        <begin position="21"/>
        <end position="43"/>
    </location>
</feature>
<dbReference type="RefSeq" id="WP_379653138.1">
    <property type="nucleotide sequence ID" value="NZ_JBHTMB010000207.1"/>
</dbReference>
<dbReference type="EMBL" id="JBHTMB010000207">
    <property type="protein sequence ID" value="MFD1236171.1"/>
    <property type="molecule type" value="Genomic_DNA"/>
</dbReference>
<keyword evidence="3" id="KW-1185">Reference proteome</keyword>
<comment type="caution">
    <text evidence="2">The sequence shown here is derived from an EMBL/GenBank/DDBJ whole genome shotgun (WGS) entry which is preliminary data.</text>
</comment>
<evidence type="ECO:0000313" key="2">
    <source>
        <dbReference type="EMBL" id="MFD1236171.1"/>
    </source>
</evidence>